<dbReference type="Proteomes" id="UP000030750">
    <property type="component" value="Unassembled WGS sequence"/>
</dbReference>
<dbReference type="HAMAP" id="MF_00545">
    <property type="entry name" value="Ribosomal_eS24"/>
    <property type="match status" value="1"/>
</dbReference>
<proteinExistence type="inferred from homology"/>
<feature type="transmembrane region" description="Helical" evidence="3">
    <location>
        <begin position="164"/>
        <end position="183"/>
    </location>
</feature>
<keyword evidence="5" id="KW-1185">Reference proteome</keyword>
<dbReference type="GO" id="GO:0006412">
    <property type="term" value="P:translation"/>
    <property type="evidence" value="ECO:0007669"/>
    <property type="project" value="InterPro"/>
</dbReference>
<dbReference type="InterPro" id="IPR012678">
    <property type="entry name" value="Ribosomal_uL23/eL15/eS24_sf"/>
</dbReference>
<keyword evidence="3" id="KW-0812">Transmembrane</keyword>
<dbReference type="InterPro" id="IPR001976">
    <property type="entry name" value="Ribosomal_eS24"/>
</dbReference>
<dbReference type="InterPro" id="IPR053709">
    <property type="entry name" value="eRP_eS24_sf"/>
</dbReference>
<keyword evidence="3" id="KW-1133">Transmembrane helix</keyword>
<dbReference type="Gene3D" id="3.30.70.3370">
    <property type="match status" value="1"/>
</dbReference>
<gene>
    <name evidence="4" type="ORF">EBH_0001190</name>
</gene>
<keyword evidence="2" id="KW-0687">Ribonucleoprotein</keyword>
<reference evidence="4" key="1">
    <citation type="submission" date="2013-10" db="EMBL/GenBank/DDBJ databases">
        <title>Genomic analysis of the causative agents of coccidiosis in chickens.</title>
        <authorList>
            <person name="Reid A.J."/>
            <person name="Blake D."/>
            <person name="Billington K."/>
            <person name="Browne H."/>
            <person name="Dunn M."/>
            <person name="Hung S."/>
            <person name="Kawahara F."/>
            <person name="Miranda-Saavedra D."/>
            <person name="Mourier T."/>
            <person name="Nagra H."/>
            <person name="Otto T.D."/>
            <person name="Rawlings N."/>
            <person name="Sanchez A."/>
            <person name="Sanders M."/>
            <person name="Subramaniam C."/>
            <person name="Tay Y."/>
            <person name="Dear P."/>
            <person name="Doerig C."/>
            <person name="Gruber A."/>
            <person name="Parkinson J."/>
            <person name="Shirley M."/>
            <person name="Wan K.L."/>
            <person name="Berriman M."/>
            <person name="Tomley F."/>
            <person name="Pain A."/>
        </authorList>
    </citation>
    <scope>NUCLEOTIDE SEQUENCE [LARGE SCALE GENOMIC DNA]</scope>
    <source>
        <strain evidence="4">Houghton</strain>
    </source>
</reference>
<dbReference type="SUPFAM" id="SSF54189">
    <property type="entry name" value="Ribosomal proteins S24e, L23 and L15e"/>
    <property type="match status" value="1"/>
</dbReference>
<evidence type="ECO:0000256" key="1">
    <source>
        <dbReference type="ARBA" id="ARBA00022980"/>
    </source>
</evidence>
<keyword evidence="1 4" id="KW-0689">Ribosomal protein</keyword>
<dbReference type="OrthoDB" id="10251131at2759"/>
<accession>U6LN73</accession>
<dbReference type="EMBL" id="HG712953">
    <property type="protein sequence ID" value="CDJ51596.1"/>
    <property type="molecule type" value="Genomic_DNA"/>
</dbReference>
<evidence type="ECO:0000256" key="2">
    <source>
        <dbReference type="ARBA" id="ARBA00023274"/>
    </source>
</evidence>
<dbReference type="AlphaFoldDB" id="U6LN73"/>
<dbReference type="Pfam" id="PF01282">
    <property type="entry name" value="Ribosomal_S24e"/>
    <property type="match status" value="1"/>
</dbReference>
<dbReference type="VEuPathDB" id="ToxoDB:EBH_0001190"/>
<name>U6LN73_9EIME</name>
<dbReference type="GO" id="GO:1990904">
    <property type="term" value="C:ribonucleoprotein complex"/>
    <property type="evidence" value="ECO:0007669"/>
    <property type="project" value="UniProtKB-KW"/>
</dbReference>
<sequence>MADSKAPFTVRIRKLLTNPLLQRKQMCVDLLHLGRANVSRKELQQRLMQQFKVQDPRCIVIGNLATAFGGGRSRGQAWIYDDFKAAQRFEHRYRLVRMGVAEAQPKKGRRATKELKNRKKKVNPVLLFKTESDSKRAGSSLHRPHANRIGGAPRLLPFPIHSAVGVYVHCVLLLPLFALSSFVRVLRCAGAGNREGEDHCCKAKVNAGYGGPPWGPTALLICWGIAQAFRVFLGLAYWGLVPGEGQQQQQQPQQQLQRQLLLQQQQLLLRRHLKRSQPALAACGGVAALFFPTEIGL</sequence>
<dbReference type="GO" id="GO:0005840">
    <property type="term" value="C:ribosome"/>
    <property type="evidence" value="ECO:0007669"/>
    <property type="project" value="UniProtKB-KW"/>
</dbReference>
<dbReference type="GO" id="GO:0003735">
    <property type="term" value="F:structural constituent of ribosome"/>
    <property type="evidence" value="ECO:0007669"/>
    <property type="project" value="InterPro"/>
</dbReference>
<evidence type="ECO:0000313" key="5">
    <source>
        <dbReference type="Proteomes" id="UP000030750"/>
    </source>
</evidence>
<feature type="transmembrane region" description="Helical" evidence="3">
    <location>
        <begin position="218"/>
        <end position="240"/>
    </location>
</feature>
<dbReference type="PANTHER" id="PTHR10496">
    <property type="entry name" value="40S RIBOSOMAL PROTEIN S24"/>
    <property type="match status" value="1"/>
</dbReference>
<protein>
    <submittedName>
        <fullName evidence="4">40S ribosomal protein S24, putative</fullName>
    </submittedName>
</protein>
<organism evidence="4 5">
    <name type="scientific">Eimeria brunetti</name>
    <dbReference type="NCBI Taxonomy" id="51314"/>
    <lineage>
        <taxon>Eukaryota</taxon>
        <taxon>Sar</taxon>
        <taxon>Alveolata</taxon>
        <taxon>Apicomplexa</taxon>
        <taxon>Conoidasida</taxon>
        <taxon>Coccidia</taxon>
        <taxon>Eucoccidiorida</taxon>
        <taxon>Eimeriorina</taxon>
        <taxon>Eimeriidae</taxon>
        <taxon>Eimeria</taxon>
    </lineage>
</organism>
<evidence type="ECO:0000256" key="3">
    <source>
        <dbReference type="SAM" id="Phobius"/>
    </source>
</evidence>
<reference evidence="4" key="2">
    <citation type="submission" date="2013-10" db="EMBL/GenBank/DDBJ databases">
        <authorList>
            <person name="Aslett M."/>
        </authorList>
    </citation>
    <scope>NUCLEOTIDE SEQUENCE [LARGE SCALE GENOMIC DNA]</scope>
    <source>
        <strain evidence="4">Houghton</strain>
    </source>
</reference>
<evidence type="ECO:0000313" key="4">
    <source>
        <dbReference type="EMBL" id="CDJ51596.1"/>
    </source>
</evidence>
<keyword evidence="3" id="KW-0472">Membrane</keyword>